<evidence type="ECO:0000313" key="3">
    <source>
        <dbReference type="Proteomes" id="UP000007431"/>
    </source>
</evidence>
<feature type="compositionally biased region" description="Polar residues" evidence="1">
    <location>
        <begin position="358"/>
        <end position="373"/>
    </location>
</feature>
<feature type="compositionally biased region" description="Low complexity" evidence="1">
    <location>
        <begin position="663"/>
        <end position="679"/>
    </location>
</feature>
<dbReference type="GeneID" id="9586455"/>
<feature type="compositionally biased region" description="Pro residues" evidence="1">
    <location>
        <begin position="721"/>
        <end position="738"/>
    </location>
</feature>
<keyword evidence="3" id="KW-1185">Reference proteome</keyword>
<organism evidence="3">
    <name type="scientific">Schizophyllum commune (strain H4-8 / FGSC 9210)</name>
    <name type="common">Split gill fungus</name>
    <dbReference type="NCBI Taxonomy" id="578458"/>
    <lineage>
        <taxon>Eukaryota</taxon>
        <taxon>Fungi</taxon>
        <taxon>Dikarya</taxon>
        <taxon>Basidiomycota</taxon>
        <taxon>Agaricomycotina</taxon>
        <taxon>Agaricomycetes</taxon>
        <taxon>Agaricomycetidae</taxon>
        <taxon>Agaricales</taxon>
        <taxon>Schizophyllaceae</taxon>
        <taxon>Schizophyllum</taxon>
    </lineage>
</organism>
<feature type="region of interest" description="Disordered" evidence="1">
    <location>
        <begin position="1012"/>
        <end position="1092"/>
    </location>
</feature>
<dbReference type="Proteomes" id="UP000007431">
    <property type="component" value="Unassembled WGS sequence"/>
</dbReference>
<name>D8Q071_SCHCM</name>
<sequence length="1124" mass="118933">MPIVIPGVMEISAPRPDEEIEERDRLREAAAQSIGLSPELLQEEANLSNSIDMGSDASHFYGEDLGPFNSGDSTPLWDGLSSSASTRPVSIHRHSYSNPPAPVSTVPPFPTTLKALSSCDSHTIALSASFPKYHSSSRIFAMSRHWKTRYILLTSPVPPDPLPTPRSRHALVPLPSYLHVFRSPAPEERELERLEVNEDSVVFVADEDVGGRKNVIKVAGKHAGGEADNGKEVEGPPKAETMWLLHAVNVETKQTWIGGIKSVILAQRSVRAGLPQSALNGANEPRGDMDVMLSMRVSSHMASRPPIPASMADPPQPRSPALSETFSVAPRPFSEHDTSSHSSMHSRSQRSLRSNSQPAASQGSPTKSPSTVSALKGLFTRPRSPSVDSGVSQLTANSGAVDGSGEDSFGVMGNNLLSMSLARRSRLSEIPGSPTTISGSPTSSVPAQTLGLDRKISERQSAIWTGPSASSASTPTTPAAKPPQRPMSAFASSSSNGNGFAIQLQPPPRKRSTVTSPPVSNPPQPAHDRSASEQSTSGTLPAGFSFHSPVQRPRQPSVWSVSTLATTLSEGVSPIDGGSSPSTKRSSRRWSTQGSLPKRMTPPSGPPPAAPTFHGEASDHHDLGSPSSSRLHPHPYAAGIERSPSRTSQGRSSLESRGYSTYSKRASCSSAFSISSALSGGNGGAQSPAGQLTHLPQSHNANQPYNTPSSPPTSHRTSISMPPPRPPPSFALPPPPGQEPIDTIQEAPSSLRDLASDSRTSLHSRAPSLSDAASRKSFADTASRMSYADTASRKSFADNASRKSFSRRSFRLSLGAPNPPPATTLPPRPDEQRVWTRRRPSSSGGRPPSAGGRPGSSGGRPGSSGGRPLSTASSPLQHHSALPPQQHPPPIGPLPPTPESTPGPARSFKQRLRMLSAPVMPSSPLPSPPEEVEAPAKPVGKRRPLTMTVMTTQPFSTQTFSSLGSPGLGATPPATPIAEKIVQNQNDPSFLQMYAPLSPISPVSPTFSTKYTASLASHSHPSTPVVEEEDPVMISLSPPPRRGSKHLGVRAQPERAEAEPSKAKGEKEASEEAAEKEQQKEDDTESKRTMFLSPHGSVISLGILSTQEVVHTQAVVNTQEAVTP</sequence>
<feature type="compositionally biased region" description="Low complexity" evidence="1">
    <location>
        <begin position="875"/>
        <end position="884"/>
    </location>
</feature>
<dbReference type="OMA" id="FALSKQW"/>
<gene>
    <name evidence="2" type="ORF">SCHCODRAFT_14912</name>
</gene>
<feature type="region of interest" description="Disordered" evidence="1">
    <location>
        <begin position="427"/>
        <end position="944"/>
    </location>
</feature>
<proteinExistence type="predicted"/>
<feature type="compositionally biased region" description="Low complexity" evidence="1">
    <location>
        <begin position="488"/>
        <end position="501"/>
    </location>
</feature>
<dbReference type="InParanoid" id="D8Q071"/>
<feature type="compositionally biased region" description="Basic and acidic residues" evidence="1">
    <location>
        <begin position="1052"/>
        <end position="1088"/>
    </location>
</feature>
<feature type="compositionally biased region" description="Polar residues" evidence="1">
    <location>
        <begin position="579"/>
        <end position="595"/>
    </location>
</feature>
<accession>D8Q071</accession>
<dbReference type="VEuPathDB" id="FungiDB:SCHCODRAFT_02492053"/>
<feature type="compositionally biased region" description="Polar residues" evidence="1">
    <location>
        <begin position="1012"/>
        <end position="1022"/>
    </location>
</feature>
<feature type="compositionally biased region" description="Polar residues" evidence="1">
    <location>
        <begin position="688"/>
        <end position="706"/>
    </location>
</feature>
<feature type="compositionally biased region" description="Pro residues" evidence="1">
    <location>
        <begin position="885"/>
        <end position="901"/>
    </location>
</feature>
<feature type="compositionally biased region" description="Low complexity" evidence="1">
    <location>
        <begin position="340"/>
        <end position="357"/>
    </location>
</feature>
<evidence type="ECO:0000313" key="2">
    <source>
        <dbReference type="EMBL" id="EFI99560.1"/>
    </source>
</evidence>
<reference evidence="2 3" key="1">
    <citation type="journal article" date="2010" name="Nat. Biotechnol.">
        <title>Genome sequence of the model mushroom Schizophyllum commune.</title>
        <authorList>
            <person name="Ohm R.A."/>
            <person name="de Jong J.F."/>
            <person name="Lugones L.G."/>
            <person name="Aerts A."/>
            <person name="Kothe E."/>
            <person name="Stajich J.E."/>
            <person name="de Vries R.P."/>
            <person name="Record E."/>
            <person name="Levasseur A."/>
            <person name="Baker S.E."/>
            <person name="Bartholomew K.A."/>
            <person name="Coutinho P.M."/>
            <person name="Erdmann S."/>
            <person name="Fowler T.J."/>
            <person name="Gathman A.C."/>
            <person name="Lombard V."/>
            <person name="Henrissat B."/>
            <person name="Knabe N."/>
            <person name="Kuees U."/>
            <person name="Lilly W.W."/>
            <person name="Lindquist E."/>
            <person name="Lucas S."/>
            <person name="Magnuson J.K."/>
            <person name="Piumi F."/>
            <person name="Raudaskoski M."/>
            <person name="Salamov A."/>
            <person name="Schmutz J."/>
            <person name="Schwarze F.W.M.R."/>
            <person name="vanKuyk P.A."/>
            <person name="Horton J.S."/>
            <person name="Grigoriev I.V."/>
            <person name="Woesten H.A.B."/>
        </authorList>
    </citation>
    <scope>NUCLEOTIDE SEQUENCE [LARGE SCALE GENOMIC DNA]</scope>
    <source>
        <strain evidence="3">H4-8 / FGSC 9210</strain>
    </source>
</reference>
<feature type="compositionally biased region" description="Polar residues" evidence="1">
    <location>
        <begin position="645"/>
        <end position="662"/>
    </location>
</feature>
<feature type="compositionally biased region" description="Low complexity" evidence="1">
    <location>
        <begin position="427"/>
        <end position="444"/>
    </location>
</feature>
<dbReference type="EMBL" id="GL377304">
    <property type="protein sequence ID" value="EFI99560.1"/>
    <property type="molecule type" value="Genomic_DNA"/>
</dbReference>
<evidence type="ECO:0008006" key="4">
    <source>
        <dbReference type="Google" id="ProtNLM"/>
    </source>
</evidence>
<dbReference type="AlphaFoldDB" id="D8Q071"/>
<dbReference type="STRING" id="578458.D8Q071"/>
<dbReference type="OrthoDB" id="3256387at2759"/>
<feature type="compositionally biased region" description="Polar residues" evidence="1">
    <location>
        <begin position="557"/>
        <end position="570"/>
    </location>
</feature>
<feature type="region of interest" description="Disordered" evidence="1">
    <location>
        <begin position="298"/>
        <end position="408"/>
    </location>
</feature>
<feature type="compositionally biased region" description="Low complexity" evidence="1">
    <location>
        <begin position="841"/>
        <end position="851"/>
    </location>
</feature>
<dbReference type="HOGENOM" id="CLU_004467_0_0_1"/>
<feature type="compositionally biased region" description="Pro residues" evidence="1">
    <location>
        <begin position="817"/>
        <end position="827"/>
    </location>
</feature>
<feature type="compositionally biased region" description="Low complexity" evidence="1">
    <location>
        <begin position="465"/>
        <end position="479"/>
    </location>
</feature>
<dbReference type="KEGG" id="scm:SCHCO_02492053"/>
<feature type="compositionally biased region" description="Polar residues" evidence="1">
    <location>
        <begin position="386"/>
        <end position="398"/>
    </location>
</feature>
<protein>
    <recommendedName>
        <fullName evidence="4">PH domain-containing protein</fullName>
    </recommendedName>
</protein>
<evidence type="ECO:0000256" key="1">
    <source>
        <dbReference type="SAM" id="MobiDB-lite"/>
    </source>
</evidence>
<dbReference type="eggNOG" id="ENOG502SME4">
    <property type="taxonomic scope" value="Eukaryota"/>
</dbReference>
<dbReference type="RefSeq" id="XP_003034463.1">
    <property type="nucleotide sequence ID" value="XM_003034417.1"/>
</dbReference>
<feature type="compositionally biased region" description="Gly residues" evidence="1">
    <location>
        <begin position="852"/>
        <end position="865"/>
    </location>
</feature>